<keyword evidence="1" id="KW-0472">Membrane</keyword>
<proteinExistence type="predicted"/>
<feature type="non-terminal residue" evidence="2">
    <location>
        <position position="265"/>
    </location>
</feature>
<gene>
    <name evidence="2" type="ORF">PENTCL1PPCAC_18090</name>
</gene>
<keyword evidence="1" id="KW-0812">Transmembrane</keyword>
<protein>
    <recommendedName>
        <fullName evidence="4">G protein-coupled receptor</fullName>
    </recommendedName>
</protein>
<dbReference type="Proteomes" id="UP001432027">
    <property type="component" value="Unassembled WGS sequence"/>
</dbReference>
<organism evidence="2 3">
    <name type="scientific">Pristionchus entomophagus</name>
    <dbReference type="NCBI Taxonomy" id="358040"/>
    <lineage>
        <taxon>Eukaryota</taxon>
        <taxon>Metazoa</taxon>
        <taxon>Ecdysozoa</taxon>
        <taxon>Nematoda</taxon>
        <taxon>Chromadorea</taxon>
        <taxon>Rhabditida</taxon>
        <taxon>Rhabditina</taxon>
        <taxon>Diplogasteromorpha</taxon>
        <taxon>Diplogasteroidea</taxon>
        <taxon>Neodiplogasteridae</taxon>
        <taxon>Pristionchus</taxon>
    </lineage>
</organism>
<accession>A0AAV5TNA5</accession>
<feature type="transmembrane region" description="Helical" evidence="1">
    <location>
        <begin position="188"/>
        <end position="213"/>
    </location>
</feature>
<evidence type="ECO:0000256" key="1">
    <source>
        <dbReference type="SAM" id="Phobius"/>
    </source>
</evidence>
<name>A0AAV5TNA5_9BILA</name>
<reference evidence="2" key="1">
    <citation type="submission" date="2023-10" db="EMBL/GenBank/DDBJ databases">
        <title>Genome assembly of Pristionchus species.</title>
        <authorList>
            <person name="Yoshida K."/>
            <person name="Sommer R.J."/>
        </authorList>
    </citation>
    <scope>NUCLEOTIDE SEQUENCE</scope>
    <source>
        <strain evidence="2">RS0144</strain>
    </source>
</reference>
<keyword evidence="3" id="KW-1185">Reference proteome</keyword>
<keyword evidence="1" id="KW-1133">Transmembrane helix</keyword>
<feature type="transmembrane region" description="Helical" evidence="1">
    <location>
        <begin position="57"/>
        <end position="75"/>
    </location>
</feature>
<feature type="transmembrane region" description="Helical" evidence="1">
    <location>
        <begin position="233"/>
        <end position="253"/>
    </location>
</feature>
<evidence type="ECO:0000313" key="2">
    <source>
        <dbReference type="EMBL" id="GMS95915.1"/>
    </source>
</evidence>
<comment type="caution">
    <text evidence="2">The sequence shown here is derived from an EMBL/GenBank/DDBJ whole genome shotgun (WGS) entry which is preliminary data.</text>
</comment>
<evidence type="ECO:0000313" key="3">
    <source>
        <dbReference type="Proteomes" id="UP001432027"/>
    </source>
</evidence>
<evidence type="ECO:0008006" key="4">
    <source>
        <dbReference type="Google" id="ProtNLM"/>
    </source>
</evidence>
<feature type="transmembrane region" description="Helical" evidence="1">
    <location>
        <begin position="98"/>
        <end position="117"/>
    </location>
</feature>
<sequence length="265" mass="29973">FLLSTSFSFISLHFLLSFSIFEYTNTFYLSLSALYCIFDYFTCTSKVTPAFLTDRRVLLSSFLLALSLLLSYESYDIGRFHRWQSILLSTPHLFDGRSSRLLVATAAISGFLSFHLISTKDNPIDTPLFLPWLSSDRRSIIAGSSLIYATVNLSREKLEPDTLSQSLFSVILITTVIREFFCSEIHAAAIYYSVLSLPSFIILLIFSIISVPISIRSFGHQLISYDHPLSHVFIGFYMSRLILLLISRGYLILSDQASFLSSLPS</sequence>
<feature type="non-terminal residue" evidence="2">
    <location>
        <position position="1"/>
    </location>
</feature>
<dbReference type="EMBL" id="BTSX01000004">
    <property type="protein sequence ID" value="GMS95915.1"/>
    <property type="molecule type" value="Genomic_DNA"/>
</dbReference>
<dbReference type="AlphaFoldDB" id="A0AAV5TNA5"/>